<name>A0A7W5HAP6_9BURK</name>
<evidence type="ECO:0000313" key="2">
    <source>
        <dbReference type="EMBL" id="MBB3221620.1"/>
    </source>
</evidence>
<evidence type="ECO:0000313" key="3">
    <source>
        <dbReference type="Proteomes" id="UP000584325"/>
    </source>
</evidence>
<dbReference type="AlphaFoldDB" id="A0A7W5HAP6"/>
<feature type="compositionally biased region" description="Basic and acidic residues" evidence="1">
    <location>
        <begin position="1"/>
        <end position="17"/>
    </location>
</feature>
<proteinExistence type="predicted"/>
<protein>
    <submittedName>
        <fullName evidence="2">Uncharacterized protein</fullName>
    </submittedName>
</protein>
<evidence type="ECO:0000256" key="1">
    <source>
        <dbReference type="SAM" id="MobiDB-lite"/>
    </source>
</evidence>
<dbReference type="Proteomes" id="UP000584325">
    <property type="component" value="Unassembled WGS sequence"/>
</dbReference>
<comment type="caution">
    <text evidence="2">The sequence shown here is derived from an EMBL/GenBank/DDBJ whole genome shotgun (WGS) entry which is preliminary data.</text>
</comment>
<organism evidence="2 3">
    <name type="scientific">Pseudoduganella umbonata</name>
    <dbReference type="NCBI Taxonomy" id="864828"/>
    <lineage>
        <taxon>Bacteria</taxon>
        <taxon>Pseudomonadati</taxon>
        <taxon>Pseudomonadota</taxon>
        <taxon>Betaproteobacteria</taxon>
        <taxon>Burkholderiales</taxon>
        <taxon>Oxalobacteraceae</taxon>
        <taxon>Telluria group</taxon>
        <taxon>Pseudoduganella</taxon>
    </lineage>
</organism>
<accession>A0A7W5HAP6</accession>
<reference evidence="2 3" key="1">
    <citation type="submission" date="2020-08" db="EMBL/GenBank/DDBJ databases">
        <title>Genomic Encyclopedia of Type Strains, Phase III (KMG-III): the genomes of soil and plant-associated and newly described type strains.</title>
        <authorList>
            <person name="Whitman W."/>
        </authorList>
    </citation>
    <scope>NUCLEOTIDE SEQUENCE [LARGE SCALE GENOMIC DNA]</scope>
    <source>
        <strain evidence="2 3">CECT 7753</strain>
    </source>
</reference>
<dbReference type="RefSeq" id="WP_175424656.1">
    <property type="nucleotide sequence ID" value="NZ_CP040017.1"/>
</dbReference>
<gene>
    <name evidence="2" type="ORF">FHS02_002430</name>
</gene>
<sequence length="55" mass="6584">MNQSERPTKDQIRDWMRNRHITGGPVPDLEQIKRELWRSDVGGQQPYRPPRFNPV</sequence>
<feature type="region of interest" description="Disordered" evidence="1">
    <location>
        <begin position="1"/>
        <end position="27"/>
    </location>
</feature>
<dbReference type="EMBL" id="JACHXS010000004">
    <property type="protein sequence ID" value="MBB3221620.1"/>
    <property type="molecule type" value="Genomic_DNA"/>
</dbReference>